<reference evidence="1" key="2">
    <citation type="journal article" date="2015" name="Fish Shellfish Immunol.">
        <title>Early steps in the European eel (Anguilla anguilla)-Vibrio vulnificus interaction in the gills: Role of the RtxA13 toxin.</title>
        <authorList>
            <person name="Callol A."/>
            <person name="Pajuelo D."/>
            <person name="Ebbesson L."/>
            <person name="Teles M."/>
            <person name="MacKenzie S."/>
            <person name="Amaro C."/>
        </authorList>
    </citation>
    <scope>NUCLEOTIDE SEQUENCE</scope>
</reference>
<name>A0A0E9X0M0_ANGAN</name>
<reference evidence="1" key="1">
    <citation type="submission" date="2014-11" db="EMBL/GenBank/DDBJ databases">
        <authorList>
            <person name="Amaro Gonzalez C."/>
        </authorList>
    </citation>
    <scope>NUCLEOTIDE SEQUENCE</scope>
</reference>
<dbReference type="AlphaFoldDB" id="A0A0E9X0M0"/>
<sequence>MLFFFPLIKCHVNADAALYEKCVEMQCDPQGQMSTVPLCSLFFLSISSRRLLGFLKLQQQPDIMYLQALSSYGPFRVCVVFC</sequence>
<accession>A0A0E9X0M0</accession>
<organism evidence="1">
    <name type="scientific">Anguilla anguilla</name>
    <name type="common">European freshwater eel</name>
    <name type="synonym">Muraena anguilla</name>
    <dbReference type="NCBI Taxonomy" id="7936"/>
    <lineage>
        <taxon>Eukaryota</taxon>
        <taxon>Metazoa</taxon>
        <taxon>Chordata</taxon>
        <taxon>Craniata</taxon>
        <taxon>Vertebrata</taxon>
        <taxon>Euteleostomi</taxon>
        <taxon>Actinopterygii</taxon>
        <taxon>Neopterygii</taxon>
        <taxon>Teleostei</taxon>
        <taxon>Anguilliformes</taxon>
        <taxon>Anguillidae</taxon>
        <taxon>Anguilla</taxon>
    </lineage>
</organism>
<evidence type="ECO:0000313" key="1">
    <source>
        <dbReference type="EMBL" id="JAH96257.1"/>
    </source>
</evidence>
<proteinExistence type="predicted"/>
<protein>
    <submittedName>
        <fullName evidence="1">Uncharacterized protein</fullName>
    </submittedName>
</protein>
<dbReference type="EMBL" id="GBXM01012320">
    <property type="protein sequence ID" value="JAH96257.1"/>
    <property type="molecule type" value="Transcribed_RNA"/>
</dbReference>